<proteinExistence type="predicted"/>
<evidence type="ECO:0000313" key="2">
    <source>
        <dbReference type="Proteomes" id="UP000269544"/>
    </source>
</evidence>
<dbReference type="EMBL" id="LR134523">
    <property type="protein sequence ID" value="VEJ35807.1"/>
    <property type="molecule type" value="Genomic_DNA"/>
</dbReference>
<dbReference type="OrthoDB" id="1699217at2"/>
<evidence type="ECO:0000313" key="1">
    <source>
        <dbReference type="EMBL" id="VEJ35807.1"/>
    </source>
</evidence>
<gene>
    <name evidence="1" type="ORF">NCTC13079_00973</name>
</gene>
<dbReference type="RefSeq" id="WP_126465564.1">
    <property type="nucleotide sequence ID" value="NZ_JAUSWF010000009.1"/>
</dbReference>
<dbReference type="KEGG" id="piv:NCTC13079_00973"/>
<protein>
    <submittedName>
        <fullName evidence="1">Uncharacterized protein</fullName>
    </submittedName>
</protein>
<reference evidence="1 2" key="1">
    <citation type="submission" date="2018-12" db="EMBL/GenBank/DDBJ databases">
        <authorList>
            <consortium name="Pathogen Informatics"/>
        </authorList>
    </citation>
    <scope>NUCLEOTIDE SEQUENCE [LARGE SCALE GENOMIC DNA]</scope>
    <source>
        <strain evidence="1 2">NCTC13079</strain>
    </source>
</reference>
<organism evidence="1 2">
    <name type="scientific">Aedoeadaptatus ivorii</name>
    <dbReference type="NCBI Taxonomy" id="54006"/>
    <lineage>
        <taxon>Bacteria</taxon>
        <taxon>Bacillati</taxon>
        <taxon>Bacillota</taxon>
        <taxon>Tissierellia</taxon>
        <taxon>Tissierellales</taxon>
        <taxon>Peptoniphilaceae</taxon>
        <taxon>Aedoeadaptatus</taxon>
    </lineage>
</organism>
<name>A0A448V257_9FIRM</name>
<dbReference type="AlphaFoldDB" id="A0A448V257"/>
<keyword evidence="2" id="KW-1185">Reference proteome</keyword>
<sequence>MGENKTSDAQIAASRRWEKKNPERTRYLAGRRAARSFIRTKATLEDLDELMEIMQARREMLKDE</sequence>
<dbReference type="Proteomes" id="UP000269544">
    <property type="component" value="Chromosome"/>
</dbReference>
<accession>A0A448V257</accession>